<gene>
    <name evidence="8" type="primary">fhuD</name>
    <name evidence="8" type="ORF">VA7868_02981</name>
</gene>
<dbReference type="SUPFAM" id="SSF53807">
    <property type="entry name" value="Helical backbone' metal receptor"/>
    <property type="match status" value="1"/>
</dbReference>
<keyword evidence="5 6" id="KW-0732">Signal</keyword>
<protein>
    <submittedName>
        <fullName evidence="8">Iron(3+)-hydroxamate-binding protein FhuD</fullName>
    </submittedName>
</protein>
<keyword evidence="9" id="KW-1185">Reference proteome</keyword>
<name>A0A1M5ZNK7_9VIBR</name>
<dbReference type="PRINTS" id="PR01715">
    <property type="entry name" value="FERRIBNDNGPP"/>
</dbReference>
<evidence type="ECO:0000256" key="1">
    <source>
        <dbReference type="ARBA" id="ARBA00004196"/>
    </source>
</evidence>
<keyword evidence="3" id="KW-0813">Transport</keyword>
<feature type="signal peptide" evidence="6">
    <location>
        <begin position="1"/>
        <end position="33"/>
    </location>
</feature>
<proteinExistence type="inferred from homology"/>
<evidence type="ECO:0000313" key="9">
    <source>
        <dbReference type="Proteomes" id="UP000184608"/>
    </source>
</evidence>
<keyword evidence="4" id="KW-0410">Iron transport</keyword>
<evidence type="ECO:0000256" key="6">
    <source>
        <dbReference type="SAM" id="SignalP"/>
    </source>
</evidence>
<dbReference type="GO" id="GO:1901678">
    <property type="term" value="P:iron coordination entity transport"/>
    <property type="evidence" value="ECO:0007669"/>
    <property type="project" value="UniProtKB-ARBA"/>
</dbReference>
<feature type="chain" id="PRO_5012477567" evidence="6">
    <location>
        <begin position="34"/>
        <end position="353"/>
    </location>
</feature>
<comment type="similarity">
    <text evidence="2">Belongs to the bacterial solute-binding protein 8 family.</text>
</comment>
<feature type="domain" description="Fe/B12 periplasmic-binding" evidence="7">
    <location>
        <begin position="89"/>
        <end position="350"/>
    </location>
</feature>
<dbReference type="GO" id="GO:0030288">
    <property type="term" value="C:outer membrane-bounded periplasmic space"/>
    <property type="evidence" value="ECO:0007669"/>
    <property type="project" value="TreeGrafter"/>
</dbReference>
<dbReference type="InterPro" id="IPR051313">
    <property type="entry name" value="Bact_iron-sidero_bind"/>
</dbReference>
<evidence type="ECO:0000259" key="7">
    <source>
        <dbReference type="PROSITE" id="PS50983"/>
    </source>
</evidence>
<dbReference type="Proteomes" id="UP000184608">
    <property type="component" value="Unassembled WGS sequence"/>
</dbReference>
<dbReference type="CDD" id="cd01146">
    <property type="entry name" value="FhuD"/>
    <property type="match status" value="1"/>
</dbReference>
<keyword evidence="4" id="KW-0406">Ion transport</keyword>
<comment type="subcellular location">
    <subcellularLocation>
        <location evidence="1">Cell envelope</location>
    </subcellularLocation>
</comment>
<sequence length="353" mass="39179">MCIDKKNVCQMIMYCLTLILVQGSLWMAVPAFSATSITSSDTAISSSDTAITSSDTALSSSDTTIKTAGEGRVVTDSRGEHTLPGIPVRPAVLDWNLFEQVVELGVKPLTITDAPAYREWVVKPAIPPGTQNVGTRGEPNLEKIAALHPDLILITETQQDLIPRLTQIAPVLLYTNFRATDKQAEVAIREFQQLAQVFGKTQVAREKLKQMTQRFTELKQQLQASFGTPLPEAVVMRFADTTSTFLYTRDSMADYVLHQLGLKPGFSAPPAKWGIVRRPITTLKNIREGYVLYLLPLYEEKKLQRSVLWQAMPFVRHHRVNSVAPVWTYGGAMSLRYMAEAITQSLLEVAPAS</sequence>
<dbReference type="InterPro" id="IPR002491">
    <property type="entry name" value="ABC_transptr_periplasmic_BD"/>
</dbReference>
<dbReference type="Gene3D" id="3.40.50.1980">
    <property type="entry name" value="Nitrogenase molybdenum iron protein domain"/>
    <property type="match status" value="2"/>
</dbReference>
<dbReference type="AlphaFoldDB" id="A0A1M5ZNK7"/>
<evidence type="ECO:0000256" key="3">
    <source>
        <dbReference type="ARBA" id="ARBA00022448"/>
    </source>
</evidence>
<dbReference type="Pfam" id="PF01497">
    <property type="entry name" value="Peripla_BP_2"/>
    <property type="match status" value="1"/>
</dbReference>
<evidence type="ECO:0000313" key="8">
    <source>
        <dbReference type="EMBL" id="SHI25782.1"/>
    </source>
</evidence>
<dbReference type="STRING" id="1216006.VA7868_02981"/>
<accession>A0A1M5ZNK7</accession>
<organism evidence="8 9">
    <name type="scientific">Vibrio aerogenes CECT 7868</name>
    <dbReference type="NCBI Taxonomy" id="1216006"/>
    <lineage>
        <taxon>Bacteria</taxon>
        <taxon>Pseudomonadati</taxon>
        <taxon>Pseudomonadota</taxon>
        <taxon>Gammaproteobacteria</taxon>
        <taxon>Vibrionales</taxon>
        <taxon>Vibrionaceae</taxon>
        <taxon>Vibrio</taxon>
    </lineage>
</organism>
<dbReference type="RefSeq" id="WP_245796911.1">
    <property type="nucleotide sequence ID" value="NZ_FQXZ01000033.1"/>
</dbReference>
<dbReference type="PANTHER" id="PTHR30532:SF1">
    <property type="entry name" value="IRON(3+)-HYDROXAMATE-BINDING PROTEIN FHUD"/>
    <property type="match status" value="1"/>
</dbReference>
<evidence type="ECO:0000256" key="2">
    <source>
        <dbReference type="ARBA" id="ARBA00008814"/>
    </source>
</evidence>
<dbReference type="PANTHER" id="PTHR30532">
    <property type="entry name" value="IRON III DICITRATE-BINDING PERIPLASMIC PROTEIN"/>
    <property type="match status" value="1"/>
</dbReference>
<reference evidence="8 9" key="1">
    <citation type="submission" date="2016-11" db="EMBL/GenBank/DDBJ databases">
        <authorList>
            <person name="Jaros S."/>
            <person name="Januszkiewicz K."/>
            <person name="Wedrychowicz H."/>
        </authorList>
    </citation>
    <scope>NUCLEOTIDE SEQUENCE [LARGE SCALE GENOMIC DNA]</scope>
    <source>
        <strain evidence="8 9">CECT 7868</strain>
    </source>
</reference>
<evidence type="ECO:0000256" key="4">
    <source>
        <dbReference type="ARBA" id="ARBA00022496"/>
    </source>
</evidence>
<dbReference type="EMBL" id="FQXZ01000033">
    <property type="protein sequence ID" value="SHI25782.1"/>
    <property type="molecule type" value="Genomic_DNA"/>
</dbReference>
<keyword evidence="4" id="KW-0408">Iron</keyword>
<evidence type="ECO:0000256" key="5">
    <source>
        <dbReference type="ARBA" id="ARBA00022729"/>
    </source>
</evidence>
<dbReference type="PROSITE" id="PS50983">
    <property type="entry name" value="FE_B12_PBP"/>
    <property type="match status" value="1"/>
</dbReference>